<dbReference type="EMBL" id="CACTIH010007260">
    <property type="protein sequence ID" value="CAA3006490.1"/>
    <property type="molecule type" value="Genomic_DNA"/>
</dbReference>
<feature type="region of interest" description="Disordered" evidence="1">
    <location>
        <begin position="1"/>
        <end position="20"/>
    </location>
</feature>
<reference evidence="2 3" key="1">
    <citation type="submission" date="2019-12" db="EMBL/GenBank/DDBJ databases">
        <authorList>
            <person name="Alioto T."/>
            <person name="Alioto T."/>
            <person name="Gomez Garrido J."/>
        </authorList>
    </citation>
    <scope>NUCLEOTIDE SEQUENCE [LARGE SCALE GENOMIC DNA]</scope>
</reference>
<dbReference type="Gramene" id="OE9A098708T1">
    <property type="protein sequence ID" value="OE9A098708C1"/>
    <property type="gene ID" value="OE9A098708"/>
</dbReference>
<keyword evidence="3" id="KW-1185">Reference proteome</keyword>
<dbReference type="Proteomes" id="UP000594638">
    <property type="component" value="Unassembled WGS sequence"/>
</dbReference>
<evidence type="ECO:0000256" key="1">
    <source>
        <dbReference type="SAM" id="MobiDB-lite"/>
    </source>
</evidence>
<feature type="compositionally biased region" description="Basic residues" evidence="1">
    <location>
        <begin position="10"/>
        <end position="20"/>
    </location>
</feature>
<proteinExistence type="predicted"/>
<gene>
    <name evidence="2" type="ORF">OLEA9_A098708</name>
</gene>
<comment type="caution">
    <text evidence="2">The sequence shown here is derived from an EMBL/GenBank/DDBJ whole genome shotgun (WGS) entry which is preliminary data.</text>
</comment>
<name>A0A8S0TKN0_OLEEU</name>
<accession>A0A8S0TKN0</accession>
<dbReference type="AlphaFoldDB" id="A0A8S0TKN0"/>
<sequence length="287" mass="31837">MSPRKVQLAARRRRRRERARRWRNFRRAAASGRVTPNGPLPPDGTAYQARGGSRNKQFAALGLARESRGKAERDPTCHLRGRATGKLQRICAGAFDKIETKPPRRLCLSSSLPCSLARDRARQFARSLALVGRTERFELSPLFPTSVSRQPASQPAGQTRPLVDLGHLASVRVRFRRGPHQPPAPVLAKWHPSSRGSLGEFLSTNLFDSLMTSRGRLGTRGGTHTSIHLLRRPMIYLCKLSGSPCAAPKQEHEFARAALNQQANLRSRGRSFIGLVSVVVGRRECGF</sequence>
<evidence type="ECO:0000313" key="2">
    <source>
        <dbReference type="EMBL" id="CAA3006490.1"/>
    </source>
</evidence>
<evidence type="ECO:0000313" key="3">
    <source>
        <dbReference type="Proteomes" id="UP000594638"/>
    </source>
</evidence>
<feature type="region of interest" description="Disordered" evidence="1">
    <location>
        <begin position="27"/>
        <end position="52"/>
    </location>
</feature>
<protein>
    <submittedName>
        <fullName evidence="2">Uncharacterized protein</fullName>
    </submittedName>
</protein>
<organism evidence="2 3">
    <name type="scientific">Olea europaea subsp. europaea</name>
    <dbReference type="NCBI Taxonomy" id="158383"/>
    <lineage>
        <taxon>Eukaryota</taxon>
        <taxon>Viridiplantae</taxon>
        <taxon>Streptophyta</taxon>
        <taxon>Embryophyta</taxon>
        <taxon>Tracheophyta</taxon>
        <taxon>Spermatophyta</taxon>
        <taxon>Magnoliopsida</taxon>
        <taxon>eudicotyledons</taxon>
        <taxon>Gunneridae</taxon>
        <taxon>Pentapetalae</taxon>
        <taxon>asterids</taxon>
        <taxon>lamiids</taxon>
        <taxon>Lamiales</taxon>
        <taxon>Oleaceae</taxon>
        <taxon>Oleeae</taxon>
        <taxon>Olea</taxon>
    </lineage>
</organism>